<dbReference type="EMBL" id="LIHL02000009">
    <property type="protein sequence ID" value="KAF5460895.1"/>
    <property type="molecule type" value="Genomic_DNA"/>
</dbReference>
<dbReference type="Proteomes" id="UP000619265">
    <property type="component" value="Unassembled WGS sequence"/>
</dbReference>
<dbReference type="InterPro" id="IPR043502">
    <property type="entry name" value="DNA/RNA_pol_sf"/>
</dbReference>
<sequence>MEVIPTQYGLLLSQHKYIRDILSKSNMLGAKDVSIPLLTTTALKLIDGTSSVDSTEFRNVIGALQYLSLTRPDISFVVNKLSQFMHKPTTTHWTAAKRLLRYLKHTIFHRIHIRKNNLSTLTTYTDAYWARNFDDRTSTSAYISFLGTNPISWSSKKQRAVARSSTEAEYRAFANAASETIWLLFFFLKNSATLYPPHPSSFVITWVPHS</sequence>
<dbReference type="CDD" id="cd09272">
    <property type="entry name" value="RNase_HI_RT_Ty1"/>
    <property type="match status" value="1"/>
</dbReference>
<evidence type="ECO:0008006" key="3">
    <source>
        <dbReference type="Google" id="ProtNLM"/>
    </source>
</evidence>
<protein>
    <recommendedName>
        <fullName evidence="3">Secreted RxLR effector protein 161-like</fullName>
    </recommendedName>
</protein>
<dbReference type="Gramene" id="Jr09_13280_p1">
    <property type="protein sequence ID" value="cds.Jr09_13280_p1"/>
    <property type="gene ID" value="Jr09_13280"/>
</dbReference>
<evidence type="ECO:0000313" key="2">
    <source>
        <dbReference type="Proteomes" id="UP000619265"/>
    </source>
</evidence>
<name>A0A833U3C1_JUGRE</name>
<proteinExistence type="predicted"/>
<comment type="caution">
    <text evidence="1">The sequence shown here is derived from an EMBL/GenBank/DDBJ whole genome shotgun (WGS) entry which is preliminary data.</text>
</comment>
<dbReference type="PANTHER" id="PTHR11439">
    <property type="entry name" value="GAG-POL-RELATED RETROTRANSPOSON"/>
    <property type="match status" value="1"/>
</dbReference>
<evidence type="ECO:0000313" key="1">
    <source>
        <dbReference type="EMBL" id="KAF5460895.1"/>
    </source>
</evidence>
<dbReference type="SUPFAM" id="SSF56672">
    <property type="entry name" value="DNA/RNA polymerases"/>
    <property type="match status" value="1"/>
</dbReference>
<dbReference type="AlphaFoldDB" id="A0A833U3C1"/>
<dbReference type="PANTHER" id="PTHR11439:SF483">
    <property type="entry name" value="PEPTIDE SYNTHASE GLIP-LIKE, PUTATIVE (AFU_ORTHOLOGUE AFUA_3G12920)-RELATED"/>
    <property type="match status" value="1"/>
</dbReference>
<reference evidence="1" key="1">
    <citation type="submission" date="2015-10" db="EMBL/GenBank/DDBJ databases">
        <authorList>
            <person name="Martinez-Garcia P.J."/>
            <person name="Crepeau M.W."/>
            <person name="Puiu D."/>
            <person name="Gonzalez-Ibeas D."/>
            <person name="Whalen J."/>
            <person name="Stevens K."/>
            <person name="Paul R."/>
            <person name="Butterfield T."/>
            <person name="Britton M."/>
            <person name="Reagan R."/>
            <person name="Chakraborty S."/>
            <person name="Walawage S.L."/>
            <person name="Vasquez-Gross H.A."/>
            <person name="Cardeno C."/>
            <person name="Famula R."/>
            <person name="Pratt K."/>
            <person name="Kuruganti S."/>
            <person name="Aradhya M.K."/>
            <person name="Leslie C.A."/>
            <person name="Dandekar A.M."/>
            <person name="Salzberg S.L."/>
            <person name="Wegrzyn J.L."/>
            <person name="Langley C.H."/>
            <person name="Neale D.B."/>
        </authorList>
    </citation>
    <scope>NUCLEOTIDE SEQUENCE</scope>
    <source>
        <tissue evidence="1">Leaves</tissue>
    </source>
</reference>
<organism evidence="1 2">
    <name type="scientific">Juglans regia</name>
    <name type="common">English walnut</name>
    <dbReference type="NCBI Taxonomy" id="51240"/>
    <lineage>
        <taxon>Eukaryota</taxon>
        <taxon>Viridiplantae</taxon>
        <taxon>Streptophyta</taxon>
        <taxon>Embryophyta</taxon>
        <taxon>Tracheophyta</taxon>
        <taxon>Spermatophyta</taxon>
        <taxon>Magnoliopsida</taxon>
        <taxon>eudicotyledons</taxon>
        <taxon>Gunneridae</taxon>
        <taxon>Pentapetalae</taxon>
        <taxon>rosids</taxon>
        <taxon>fabids</taxon>
        <taxon>Fagales</taxon>
        <taxon>Juglandaceae</taxon>
        <taxon>Juglans</taxon>
    </lineage>
</organism>
<gene>
    <name evidence="1" type="ORF">F2P56_020731</name>
</gene>
<reference evidence="1" key="2">
    <citation type="submission" date="2020-03" db="EMBL/GenBank/DDBJ databases">
        <title>Walnut 2.0.</title>
        <authorList>
            <person name="Marrano A."/>
            <person name="Britton M."/>
            <person name="Zimin A.V."/>
            <person name="Zaini P.A."/>
            <person name="Workman R."/>
            <person name="Puiu D."/>
            <person name="Bianco L."/>
            <person name="Allen B.J."/>
            <person name="Troggio M."/>
            <person name="Leslie C.A."/>
            <person name="Timp W."/>
            <person name="Dendekar A."/>
            <person name="Salzberg S.L."/>
            <person name="Neale D.B."/>
        </authorList>
    </citation>
    <scope>NUCLEOTIDE SEQUENCE</scope>
    <source>
        <tissue evidence="1">Leaves</tissue>
    </source>
</reference>
<accession>A0A833U3C1</accession>